<keyword evidence="1 6" id="KW-1277">Toxin-antitoxin system</keyword>
<dbReference type="GO" id="GO:0016757">
    <property type="term" value="F:glycosyltransferase activity"/>
    <property type="evidence" value="ECO:0007669"/>
    <property type="project" value="UniProtKB-KW"/>
</dbReference>
<evidence type="ECO:0000259" key="7">
    <source>
        <dbReference type="PROSITE" id="PS52018"/>
    </source>
</evidence>
<keyword evidence="3" id="KW-0808">Transferase</keyword>
<keyword evidence="2" id="KW-0328">Glycosyltransferase</keyword>
<evidence type="ECO:0000256" key="6">
    <source>
        <dbReference type="PROSITE-ProRule" id="PRU01362"/>
    </source>
</evidence>
<evidence type="ECO:0000256" key="5">
    <source>
        <dbReference type="ARBA" id="ARBA00023125"/>
    </source>
</evidence>
<feature type="domain" description="DarT" evidence="7">
    <location>
        <begin position="1"/>
        <end position="182"/>
    </location>
</feature>
<proteinExistence type="inferred from homology"/>
<keyword evidence="4" id="KW-0548">Nucleotidyltransferase</keyword>
<dbReference type="InterPro" id="IPR029494">
    <property type="entry name" value="DarT"/>
</dbReference>
<keyword evidence="5 6" id="KW-0238">DNA-binding</keyword>
<dbReference type="Pfam" id="PF14487">
    <property type="entry name" value="DarT"/>
    <property type="match status" value="1"/>
</dbReference>
<name>U7QDM7_9CYAN</name>
<gene>
    <name evidence="8" type="ORF">M595_5204</name>
</gene>
<dbReference type="PROSITE" id="PS52018">
    <property type="entry name" value="DART"/>
    <property type="match status" value="1"/>
</dbReference>
<evidence type="ECO:0000256" key="3">
    <source>
        <dbReference type="ARBA" id="ARBA00022679"/>
    </source>
</evidence>
<sequence>MTHINNLASIIRNGLLSHNEAYRRGLIQVDISEPDVQDRRADRTVDNILLHEYVPLYFSPRNPMLYKRIQYQDDIVILGIDPQLLLEANVIFSDGNAAARETRFYRGVQMLNQLPWNVIWAKYWNDSEDGKRIKCAEILVYPTVAPNKIKAIFCRSEKHRNSIVAAKQKTDIIGRVNPDLYF</sequence>
<reference evidence="8 9" key="1">
    <citation type="journal article" date="2013" name="Front. Microbiol.">
        <title>Comparative genomic analyses of the cyanobacterium, Lyngbya aestuarii BL J, a powerful hydrogen producer.</title>
        <authorList>
            <person name="Kothari A."/>
            <person name="Vaughn M."/>
            <person name="Garcia-Pichel F."/>
        </authorList>
    </citation>
    <scope>NUCLEOTIDE SEQUENCE [LARGE SCALE GENOMIC DNA]</scope>
    <source>
        <strain evidence="8 9">BL J</strain>
    </source>
</reference>
<keyword evidence="9" id="KW-1185">Reference proteome</keyword>
<accession>U7QDM7</accession>
<evidence type="ECO:0000313" key="9">
    <source>
        <dbReference type="Proteomes" id="UP000017127"/>
    </source>
</evidence>
<dbReference type="EMBL" id="AUZM01000078">
    <property type="protein sequence ID" value="ERT04841.1"/>
    <property type="molecule type" value="Genomic_DNA"/>
</dbReference>
<evidence type="ECO:0000256" key="2">
    <source>
        <dbReference type="ARBA" id="ARBA00022676"/>
    </source>
</evidence>
<organism evidence="8 9">
    <name type="scientific">Lyngbya aestuarii BL J</name>
    <dbReference type="NCBI Taxonomy" id="1348334"/>
    <lineage>
        <taxon>Bacteria</taxon>
        <taxon>Bacillati</taxon>
        <taxon>Cyanobacteriota</taxon>
        <taxon>Cyanophyceae</taxon>
        <taxon>Oscillatoriophycideae</taxon>
        <taxon>Oscillatoriales</taxon>
        <taxon>Microcoleaceae</taxon>
        <taxon>Lyngbya</taxon>
    </lineage>
</organism>
<evidence type="ECO:0000313" key="8">
    <source>
        <dbReference type="EMBL" id="ERT04841.1"/>
    </source>
</evidence>
<dbReference type="Proteomes" id="UP000017127">
    <property type="component" value="Unassembled WGS sequence"/>
</dbReference>
<comment type="caution">
    <text evidence="6">Lacks conserved residue(s) required for the propagation of feature annotation.</text>
</comment>
<evidence type="ECO:0000256" key="1">
    <source>
        <dbReference type="ARBA" id="ARBA00022649"/>
    </source>
</evidence>
<comment type="similarity">
    <text evidence="6">Belongs to the DarT ADP-ribosyltransferase family.</text>
</comment>
<dbReference type="AlphaFoldDB" id="U7QDM7"/>
<dbReference type="GO" id="GO:0016779">
    <property type="term" value="F:nucleotidyltransferase activity"/>
    <property type="evidence" value="ECO:0007669"/>
    <property type="project" value="UniProtKB-KW"/>
</dbReference>
<evidence type="ECO:0000256" key="4">
    <source>
        <dbReference type="ARBA" id="ARBA00022695"/>
    </source>
</evidence>
<dbReference type="GO" id="GO:0003677">
    <property type="term" value="F:DNA binding"/>
    <property type="evidence" value="ECO:0007669"/>
    <property type="project" value="UniProtKB-UniRule"/>
</dbReference>
<protein>
    <recommendedName>
        <fullName evidence="7">DarT domain-containing protein</fullName>
    </recommendedName>
</protein>
<comment type="caution">
    <text evidence="8">The sequence shown here is derived from an EMBL/GenBank/DDBJ whole genome shotgun (WGS) entry which is preliminary data.</text>
</comment>